<feature type="chain" id="PRO_5041330435" evidence="1">
    <location>
        <begin position="21"/>
        <end position="321"/>
    </location>
</feature>
<evidence type="ECO:0000256" key="1">
    <source>
        <dbReference type="SAM" id="SignalP"/>
    </source>
</evidence>
<comment type="caution">
    <text evidence="2">The sequence shown here is derived from an EMBL/GenBank/DDBJ whole genome shotgun (WGS) entry which is preliminary data.</text>
</comment>
<proteinExistence type="predicted"/>
<dbReference type="Proteomes" id="UP001161017">
    <property type="component" value="Unassembled WGS sequence"/>
</dbReference>
<keyword evidence="3" id="KW-1185">Reference proteome</keyword>
<reference evidence="2" key="1">
    <citation type="journal article" date="2023" name="Genome Biol. Evol.">
        <title>First Whole Genome Sequence and Flow Cytometry Genome Size Data for the Lichen-Forming Fungus Ramalina farinacea (Ascomycota).</title>
        <authorList>
            <person name="Llewellyn T."/>
            <person name="Mian S."/>
            <person name="Hill R."/>
            <person name="Leitch I.J."/>
            <person name="Gaya E."/>
        </authorList>
    </citation>
    <scope>NUCLEOTIDE SEQUENCE</scope>
    <source>
        <strain evidence="2">LIQ254RAFAR</strain>
    </source>
</reference>
<accession>A0AA43QW88</accession>
<dbReference type="EMBL" id="JAPUFD010000021">
    <property type="protein sequence ID" value="MDI1492849.1"/>
    <property type="molecule type" value="Genomic_DNA"/>
</dbReference>
<name>A0AA43QW88_9LECA</name>
<keyword evidence="1" id="KW-0732">Signal</keyword>
<evidence type="ECO:0000313" key="2">
    <source>
        <dbReference type="EMBL" id="MDI1492849.1"/>
    </source>
</evidence>
<evidence type="ECO:0000313" key="3">
    <source>
        <dbReference type="Proteomes" id="UP001161017"/>
    </source>
</evidence>
<gene>
    <name evidence="2" type="ORF">OHK93_004632</name>
</gene>
<feature type="signal peptide" evidence="1">
    <location>
        <begin position="1"/>
        <end position="20"/>
    </location>
</feature>
<protein>
    <submittedName>
        <fullName evidence="2">Uncharacterized protein</fullName>
    </submittedName>
</protein>
<organism evidence="2 3">
    <name type="scientific">Ramalina farinacea</name>
    <dbReference type="NCBI Taxonomy" id="258253"/>
    <lineage>
        <taxon>Eukaryota</taxon>
        <taxon>Fungi</taxon>
        <taxon>Dikarya</taxon>
        <taxon>Ascomycota</taxon>
        <taxon>Pezizomycotina</taxon>
        <taxon>Lecanoromycetes</taxon>
        <taxon>OSLEUM clade</taxon>
        <taxon>Lecanoromycetidae</taxon>
        <taxon>Lecanorales</taxon>
        <taxon>Lecanorineae</taxon>
        <taxon>Ramalinaceae</taxon>
        <taxon>Ramalina</taxon>
    </lineage>
</organism>
<dbReference type="AlphaFoldDB" id="A0AA43QW88"/>
<sequence>MTLSKLTLISILSLLPLTLAQDQCNLLPLRSNIEFPLKTYIPHTNTTTNTTICDKYAPKNMTQYQWIIQIINLAFTGDFPPPANGTYQSQGILNPNAYYIDPCEVRTSINLVPYFNGTYRSNNRANSAGEHVGTAINFLDGGSIPALRSNIPAWSTSSNQYGMMVGFYNFFSSILGCSDASIPTYTGPPTQTHIHRFMDLPAVSIHYFIHSIVDAATTIGGMPGADTVTHLGDSISIGIALDNVFNKRCSPAKQVVPNSVAMPQDMCADNATCATWQYGGNCTFYDTLSGFGVMPTLTGPGGANYTCVPAGANYTCVPPNL</sequence>